<sequence length="376" mass="41864">MSEKTIQEEKRVFMTGNEVVAWAAIAAKADIMYGYPITPQNEIMHYWTRLAPKYNKTFLQTEDELSAGFTTVGGVMAGRKAFTATAGPGNTLMQEPMSMAEMMRLPTVVVIQQRGGPSTATVIYSQQEVTLTTLGGNGEGMRIVYSTANHQELYDYTIKAFNTAWKYRFPTFVLGDGYQAKMREPLTMYKPEERGVQIIEPQAFVGLAGVPGRDRPPAHHRNTYNLEEELYEKVSHDMAEFERIAPEVAEFQAENTDDAELVVVGHGVVFRAVREAVNNLREQGHKVGYFRPVTLRPLPVQQIKELSAGVSKILVVESAYGQLARLFKEVAYGGTAEITHLFRPGIGITATEVEVRVKGLLETGLRKPRLRKASVG</sequence>
<dbReference type="SUPFAM" id="SSF52518">
    <property type="entry name" value="Thiamin diphosphate-binding fold (THDP-binding)"/>
    <property type="match status" value="1"/>
</dbReference>
<feature type="domain" description="Pyruvate:ferredoxin oxidoreductase core" evidence="3">
    <location>
        <begin position="259"/>
        <end position="331"/>
    </location>
</feature>
<dbReference type="Gene3D" id="3.40.50.920">
    <property type="match status" value="1"/>
</dbReference>
<accession>A0A4Y7RI63</accession>
<dbReference type="RefSeq" id="WP_190240080.1">
    <property type="nucleotide sequence ID" value="NZ_QFGA01000001.1"/>
</dbReference>
<dbReference type="InterPro" id="IPR002880">
    <property type="entry name" value="Pyrv_Fd/Flavodoxin_OxRdtase_N"/>
</dbReference>
<dbReference type="GO" id="GO:0016491">
    <property type="term" value="F:oxidoreductase activity"/>
    <property type="evidence" value="ECO:0007669"/>
    <property type="project" value="UniProtKB-KW"/>
</dbReference>
<evidence type="ECO:0000259" key="3">
    <source>
        <dbReference type="Pfam" id="PF17147"/>
    </source>
</evidence>
<organism evidence="4 5">
    <name type="scientific">Pelotomaculum schinkii</name>
    <dbReference type="NCBI Taxonomy" id="78350"/>
    <lineage>
        <taxon>Bacteria</taxon>
        <taxon>Bacillati</taxon>
        <taxon>Bacillota</taxon>
        <taxon>Clostridia</taxon>
        <taxon>Eubacteriales</taxon>
        <taxon>Desulfotomaculaceae</taxon>
        <taxon>Pelotomaculum</taxon>
    </lineage>
</organism>
<dbReference type="Proteomes" id="UP000298324">
    <property type="component" value="Unassembled WGS sequence"/>
</dbReference>
<proteinExistence type="predicted"/>
<dbReference type="InterPro" id="IPR029061">
    <property type="entry name" value="THDP-binding"/>
</dbReference>
<keyword evidence="1 4" id="KW-0560">Oxidoreductase</keyword>
<evidence type="ECO:0000313" key="4">
    <source>
        <dbReference type="EMBL" id="TEB08493.1"/>
    </source>
</evidence>
<dbReference type="SUPFAM" id="SSF52922">
    <property type="entry name" value="TK C-terminal domain-like"/>
    <property type="match status" value="1"/>
</dbReference>
<dbReference type="EC" id="1.2.-.-" evidence="4"/>
<comment type="caution">
    <text evidence="4">The sequence shown here is derived from an EMBL/GenBank/DDBJ whole genome shotgun (WGS) entry which is preliminary data.</text>
</comment>
<name>A0A4Y7RI63_9FIRM</name>
<dbReference type="AlphaFoldDB" id="A0A4Y7RI63"/>
<dbReference type="InterPro" id="IPR052368">
    <property type="entry name" value="2-oxoacid_oxidoreductase"/>
</dbReference>
<evidence type="ECO:0000313" key="5">
    <source>
        <dbReference type="Proteomes" id="UP000298324"/>
    </source>
</evidence>
<dbReference type="Pfam" id="PF01855">
    <property type="entry name" value="POR_N"/>
    <property type="match status" value="1"/>
</dbReference>
<dbReference type="PANTHER" id="PTHR43088">
    <property type="entry name" value="SUBUNIT OF PYRUVATE:FLAVODOXIN OXIDOREDUCTASE-RELATED"/>
    <property type="match status" value="1"/>
</dbReference>
<evidence type="ECO:0000256" key="1">
    <source>
        <dbReference type="ARBA" id="ARBA00023002"/>
    </source>
</evidence>
<dbReference type="EMBL" id="QFGA01000001">
    <property type="protein sequence ID" value="TEB08493.1"/>
    <property type="molecule type" value="Genomic_DNA"/>
</dbReference>
<dbReference type="CDD" id="cd07034">
    <property type="entry name" value="TPP_PYR_PFOR_IOR-alpha_like"/>
    <property type="match status" value="1"/>
</dbReference>
<feature type="domain" description="Pyruvate flavodoxin/ferredoxin oxidoreductase pyrimidine binding" evidence="2">
    <location>
        <begin position="23"/>
        <end position="210"/>
    </location>
</feature>
<keyword evidence="5" id="KW-1185">Reference proteome</keyword>
<evidence type="ECO:0000259" key="2">
    <source>
        <dbReference type="Pfam" id="PF01855"/>
    </source>
</evidence>
<dbReference type="InterPro" id="IPR009014">
    <property type="entry name" value="Transketo_C/PFOR_II"/>
</dbReference>
<gene>
    <name evidence="4" type="primary">korA_3</name>
    <name evidence="4" type="ORF">Psch_02056</name>
</gene>
<dbReference type="InterPro" id="IPR033412">
    <property type="entry name" value="PFOR_II"/>
</dbReference>
<dbReference type="Pfam" id="PF17147">
    <property type="entry name" value="PFOR_II"/>
    <property type="match status" value="1"/>
</dbReference>
<dbReference type="PANTHER" id="PTHR43088:SF1">
    <property type="entry name" value="SUBUNIT OF PYRUVATE:FLAVODOXIN OXIDOREDUCTASE"/>
    <property type="match status" value="1"/>
</dbReference>
<reference evidence="4 5" key="1">
    <citation type="journal article" date="2018" name="Environ. Microbiol.">
        <title>Novel energy conservation strategies and behaviour of Pelotomaculum schinkii driving syntrophic propionate catabolism.</title>
        <authorList>
            <person name="Hidalgo-Ahumada C.A.P."/>
            <person name="Nobu M.K."/>
            <person name="Narihiro T."/>
            <person name="Tamaki H."/>
            <person name="Liu W.T."/>
            <person name="Kamagata Y."/>
            <person name="Stams A.J.M."/>
            <person name="Imachi H."/>
            <person name="Sousa D.Z."/>
        </authorList>
    </citation>
    <scope>NUCLEOTIDE SEQUENCE [LARGE SCALE GENOMIC DNA]</scope>
    <source>
        <strain evidence="4 5">HH</strain>
    </source>
</reference>
<dbReference type="Gene3D" id="3.40.50.970">
    <property type="match status" value="1"/>
</dbReference>
<protein>
    <submittedName>
        <fullName evidence="4">2-oxoglutarate oxidoreductase subunit KorA</fullName>
        <ecNumber evidence="4">1.2.-.-</ecNumber>
    </submittedName>
</protein>